<protein>
    <submittedName>
        <fullName evidence="1">Uncharacterized protein</fullName>
    </submittedName>
</protein>
<evidence type="ECO:0000313" key="2">
    <source>
        <dbReference type="Proteomes" id="UP000011864"/>
    </source>
</evidence>
<dbReference type="HOGENOM" id="CLU_3293784_0_0_6"/>
<dbReference type="STRING" id="1129794.C427_4338"/>
<sequence>MTETFLHPKYYRPTNQTAKVKPAKLVGLYKVVYEVKLLTG</sequence>
<keyword evidence="2" id="KW-1185">Reference proteome</keyword>
<dbReference type="PATRIC" id="fig|1129794.4.peg.4320"/>
<accession>K7A7Q3</accession>
<dbReference type="Proteomes" id="UP000011864">
    <property type="component" value="Chromosome"/>
</dbReference>
<reference evidence="1 2" key="1">
    <citation type="journal article" date="2013" name="Genome Announc.">
        <title>Complete Genome Sequence of Glaciecola psychrophila Strain 170T.</title>
        <authorList>
            <person name="Yin J."/>
            <person name="Chen J."/>
            <person name="Liu G."/>
            <person name="Yu Y."/>
            <person name="Song L."/>
            <person name="Wang X."/>
            <person name="Qu X."/>
        </authorList>
    </citation>
    <scope>NUCLEOTIDE SEQUENCE [LARGE SCALE GENOMIC DNA]</scope>
    <source>
        <strain evidence="1 2">170</strain>
    </source>
</reference>
<dbReference type="EMBL" id="CP003837">
    <property type="protein sequence ID" value="AGH46440.1"/>
    <property type="molecule type" value="Genomic_DNA"/>
</dbReference>
<proteinExistence type="predicted"/>
<name>K7A7Q3_9ALTE</name>
<dbReference type="KEGG" id="gps:C427_4338"/>
<gene>
    <name evidence="1" type="ORF">C427_4338</name>
</gene>
<evidence type="ECO:0000313" key="1">
    <source>
        <dbReference type="EMBL" id="AGH46440.1"/>
    </source>
</evidence>
<dbReference type="AlphaFoldDB" id="K7A7Q3"/>
<organism evidence="1 2">
    <name type="scientific">Paraglaciecola psychrophila 170</name>
    <dbReference type="NCBI Taxonomy" id="1129794"/>
    <lineage>
        <taxon>Bacteria</taxon>
        <taxon>Pseudomonadati</taxon>
        <taxon>Pseudomonadota</taxon>
        <taxon>Gammaproteobacteria</taxon>
        <taxon>Alteromonadales</taxon>
        <taxon>Alteromonadaceae</taxon>
        <taxon>Paraglaciecola</taxon>
    </lineage>
</organism>